<sequence length="102" mass="10626">MTYNLPESAIGNSVSAGRASDVKTAAAAALLTFGAGMLVLVGYLLLDSFFGGLLGAVGAVFAVIWWRSVHEKVFPRDIPVKSMIVLAVVNAVLGVITFLLTS</sequence>
<protein>
    <submittedName>
        <fullName evidence="2">Uncharacterized protein</fullName>
    </submittedName>
</protein>
<comment type="caution">
    <text evidence="2">The sequence shown here is derived from an EMBL/GenBank/DDBJ whole genome shotgun (WGS) entry which is preliminary data.</text>
</comment>
<evidence type="ECO:0000256" key="1">
    <source>
        <dbReference type="SAM" id="Phobius"/>
    </source>
</evidence>
<feature type="transmembrane region" description="Helical" evidence="1">
    <location>
        <begin position="49"/>
        <end position="66"/>
    </location>
</feature>
<keyword evidence="3" id="KW-1185">Reference proteome</keyword>
<keyword evidence="1" id="KW-0812">Transmembrane</keyword>
<accession>A0ABN2S6T6</accession>
<feature type="transmembrane region" description="Helical" evidence="1">
    <location>
        <begin position="25"/>
        <end position="43"/>
    </location>
</feature>
<organism evidence="2 3">
    <name type="scientific">Amycolatopsis minnesotensis</name>
    <dbReference type="NCBI Taxonomy" id="337894"/>
    <lineage>
        <taxon>Bacteria</taxon>
        <taxon>Bacillati</taxon>
        <taxon>Actinomycetota</taxon>
        <taxon>Actinomycetes</taxon>
        <taxon>Pseudonocardiales</taxon>
        <taxon>Pseudonocardiaceae</taxon>
        <taxon>Amycolatopsis</taxon>
    </lineage>
</organism>
<dbReference type="EMBL" id="BAAANN010000034">
    <property type="protein sequence ID" value="GAA1981136.1"/>
    <property type="molecule type" value="Genomic_DNA"/>
</dbReference>
<feature type="transmembrane region" description="Helical" evidence="1">
    <location>
        <begin position="78"/>
        <end position="100"/>
    </location>
</feature>
<dbReference type="RefSeq" id="WP_344428389.1">
    <property type="nucleotide sequence ID" value="NZ_BAAANN010000034.1"/>
</dbReference>
<evidence type="ECO:0000313" key="3">
    <source>
        <dbReference type="Proteomes" id="UP001501116"/>
    </source>
</evidence>
<keyword evidence="1" id="KW-0472">Membrane</keyword>
<reference evidence="2 3" key="1">
    <citation type="journal article" date="2019" name="Int. J. Syst. Evol. Microbiol.">
        <title>The Global Catalogue of Microorganisms (GCM) 10K type strain sequencing project: providing services to taxonomists for standard genome sequencing and annotation.</title>
        <authorList>
            <consortium name="The Broad Institute Genomics Platform"/>
            <consortium name="The Broad Institute Genome Sequencing Center for Infectious Disease"/>
            <person name="Wu L."/>
            <person name="Ma J."/>
        </authorList>
    </citation>
    <scope>NUCLEOTIDE SEQUENCE [LARGE SCALE GENOMIC DNA]</scope>
    <source>
        <strain evidence="2 3">JCM 14545</strain>
    </source>
</reference>
<evidence type="ECO:0000313" key="2">
    <source>
        <dbReference type="EMBL" id="GAA1981136.1"/>
    </source>
</evidence>
<proteinExistence type="predicted"/>
<dbReference type="Proteomes" id="UP001501116">
    <property type="component" value="Unassembled WGS sequence"/>
</dbReference>
<keyword evidence="1" id="KW-1133">Transmembrane helix</keyword>
<gene>
    <name evidence="2" type="ORF">GCM10009754_67340</name>
</gene>
<name>A0ABN2S6T6_9PSEU</name>